<keyword evidence="6" id="KW-0805">Transcription regulation</keyword>
<keyword evidence="4 10" id="KW-0597">Phosphoprotein</keyword>
<dbReference type="PANTHER" id="PTHR42713">
    <property type="entry name" value="HISTIDINE KINASE-RELATED"/>
    <property type="match status" value="1"/>
</dbReference>
<keyword evidence="3" id="KW-0963">Cytoplasm</keyword>
<dbReference type="RefSeq" id="WP_117448999.1">
    <property type="nucleotide sequence ID" value="NZ_JAOQKE010000020.1"/>
</dbReference>
<comment type="function">
    <text evidence="9">May play the central regulatory role in sporulation. It may be an element of the effector pathway responsible for the activation of sporulation genes in response to nutritional stress. Spo0A may act in concert with spo0H (a sigma factor) to control the expression of some genes that are critical to the sporulation process.</text>
</comment>
<dbReference type="SMART" id="SM00448">
    <property type="entry name" value="REC"/>
    <property type="match status" value="1"/>
</dbReference>
<feature type="modified residue" description="4-aspartylphosphate" evidence="10">
    <location>
        <position position="59"/>
    </location>
</feature>
<keyword evidence="7" id="KW-0238">DNA-binding</keyword>
<keyword evidence="14" id="KW-1185">Reference proteome</keyword>
<dbReference type="Pfam" id="PF00072">
    <property type="entry name" value="Response_reg"/>
    <property type="match status" value="1"/>
</dbReference>
<keyword evidence="8" id="KW-0804">Transcription</keyword>
<evidence type="ECO:0000256" key="9">
    <source>
        <dbReference type="ARBA" id="ARBA00024867"/>
    </source>
</evidence>
<dbReference type="InterPro" id="IPR018060">
    <property type="entry name" value="HTH_AraC"/>
</dbReference>
<evidence type="ECO:0000259" key="11">
    <source>
        <dbReference type="PROSITE" id="PS01124"/>
    </source>
</evidence>
<dbReference type="Pfam" id="PF12833">
    <property type="entry name" value="HTH_18"/>
    <property type="match status" value="1"/>
</dbReference>
<dbReference type="InterPro" id="IPR009057">
    <property type="entry name" value="Homeodomain-like_sf"/>
</dbReference>
<dbReference type="EMBL" id="JAOQKE010000020">
    <property type="protein sequence ID" value="MCU6726205.1"/>
    <property type="molecule type" value="Genomic_DNA"/>
</dbReference>
<evidence type="ECO:0000256" key="7">
    <source>
        <dbReference type="ARBA" id="ARBA00023125"/>
    </source>
</evidence>
<organism evidence="13 14">
    <name type="scientific">Muricoprocola aceti</name>
    <dbReference type="NCBI Taxonomy" id="2981772"/>
    <lineage>
        <taxon>Bacteria</taxon>
        <taxon>Bacillati</taxon>
        <taxon>Bacillota</taxon>
        <taxon>Clostridia</taxon>
        <taxon>Lachnospirales</taxon>
        <taxon>Lachnospiraceae</taxon>
        <taxon>Muricoprocola</taxon>
    </lineage>
</organism>
<dbReference type="InterPro" id="IPR018062">
    <property type="entry name" value="HTH_AraC-typ_CS"/>
</dbReference>
<evidence type="ECO:0000313" key="14">
    <source>
        <dbReference type="Proteomes" id="UP001652338"/>
    </source>
</evidence>
<dbReference type="PROSITE" id="PS01124">
    <property type="entry name" value="HTH_ARAC_FAMILY_2"/>
    <property type="match status" value="1"/>
</dbReference>
<dbReference type="SUPFAM" id="SSF46689">
    <property type="entry name" value="Homeodomain-like"/>
    <property type="match status" value="2"/>
</dbReference>
<evidence type="ECO:0000256" key="3">
    <source>
        <dbReference type="ARBA" id="ARBA00022490"/>
    </source>
</evidence>
<evidence type="ECO:0000256" key="5">
    <source>
        <dbReference type="ARBA" id="ARBA00023012"/>
    </source>
</evidence>
<protein>
    <recommendedName>
        <fullName evidence="2">Stage 0 sporulation protein A homolog</fullName>
    </recommendedName>
</protein>
<comment type="subcellular location">
    <subcellularLocation>
        <location evidence="1">Cytoplasm</location>
    </subcellularLocation>
</comment>
<dbReference type="InterPro" id="IPR001789">
    <property type="entry name" value="Sig_transdc_resp-reg_receiver"/>
</dbReference>
<dbReference type="Gene3D" id="1.10.10.60">
    <property type="entry name" value="Homeodomain-like"/>
    <property type="match status" value="2"/>
</dbReference>
<comment type="caution">
    <text evidence="13">The sequence shown here is derived from an EMBL/GenBank/DDBJ whole genome shotgun (WGS) entry which is preliminary data.</text>
</comment>
<dbReference type="PROSITE" id="PS50110">
    <property type="entry name" value="RESPONSE_REGULATORY"/>
    <property type="match status" value="1"/>
</dbReference>
<evidence type="ECO:0000256" key="10">
    <source>
        <dbReference type="PROSITE-ProRule" id="PRU00169"/>
    </source>
</evidence>
<dbReference type="PANTHER" id="PTHR42713:SF3">
    <property type="entry name" value="TRANSCRIPTIONAL REGULATORY PROTEIN HPTR"/>
    <property type="match status" value="1"/>
</dbReference>
<sequence length="532" mass="63137">MDRKLYKIVVADDENTIRRGICNFIDWKRMGYQIVADFEDGKELLEYLEKHEVDVVLTDIRMAEVGGLDVARIISEKELPVKVVIISGYKEFDYAREALKYNVVNYILKPIQIDEIEKTFEEIYQQLQQKAQEKDQKKGMEEDILELLPELQEQFWLRVLLGGLRNRDNIIQQKEFLDLDFNTDTPCAIAEIQIDLDEKVTKKYYAEKNSRYNLLNNIFSGSVEGMHYYPVYLSREQLKIVITSATAIRKAEFVRTLERHLSDRSREIEELVSLKISYHLEQSFSNFTEMADYYASMQIHMHRKSERVYEWNEVDQQRLLQKYQLLMDIINSGDVESLDSQIGNIMFEFRELPLIERKNVIIDMFSMLLQRYMKMNQELWIDVKEQVDYSLILNAPDKESLQKICSDLIHRIKRIVEEHQGEVSRNITEQIMEYLKSHYQEDISLDLLADRYYLNPSYLSRMFKQCLGTGLTDYLIELRMENAKKLLLTGKYKVYEISQKVGYKSDKYFFRVFKSYTGQSPLEFCRSNVEEG</sequence>
<dbReference type="InterPro" id="IPR011006">
    <property type="entry name" value="CheY-like_superfamily"/>
</dbReference>
<dbReference type="Gene3D" id="3.40.50.2300">
    <property type="match status" value="1"/>
</dbReference>
<dbReference type="CDD" id="cd17536">
    <property type="entry name" value="REC_YesN-like"/>
    <property type="match status" value="1"/>
</dbReference>
<dbReference type="Proteomes" id="UP001652338">
    <property type="component" value="Unassembled WGS sequence"/>
</dbReference>
<dbReference type="InterPro" id="IPR051552">
    <property type="entry name" value="HptR"/>
</dbReference>
<evidence type="ECO:0000256" key="2">
    <source>
        <dbReference type="ARBA" id="ARBA00018672"/>
    </source>
</evidence>
<proteinExistence type="predicted"/>
<name>A0ABT2SNY0_9FIRM</name>
<evidence type="ECO:0000256" key="8">
    <source>
        <dbReference type="ARBA" id="ARBA00023163"/>
    </source>
</evidence>
<accession>A0ABT2SNY0</accession>
<dbReference type="SUPFAM" id="SSF52172">
    <property type="entry name" value="CheY-like"/>
    <property type="match status" value="1"/>
</dbReference>
<dbReference type="SMART" id="SM00342">
    <property type="entry name" value="HTH_ARAC"/>
    <property type="match status" value="1"/>
</dbReference>
<gene>
    <name evidence="13" type="ORF">OCV47_12790</name>
</gene>
<feature type="domain" description="HTH araC/xylS-type" evidence="11">
    <location>
        <begin position="429"/>
        <end position="527"/>
    </location>
</feature>
<reference evidence="13 14" key="1">
    <citation type="journal article" date="2021" name="ISME Commun">
        <title>Automated analysis of genomic sequences facilitates high-throughput and comprehensive description of bacteria.</title>
        <authorList>
            <person name="Hitch T.C.A."/>
        </authorList>
    </citation>
    <scope>NUCLEOTIDE SEQUENCE [LARGE SCALE GENOMIC DNA]</scope>
    <source>
        <strain evidence="13 14">Sanger_29</strain>
    </source>
</reference>
<feature type="domain" description="Response regulatory" evidence="12">
    <location>
        <begin position="7"/>
        <end position="124"/>
    </location>
</feature>
<dbReference type="PROSITE" id="PS00041">
    <property type="entry name" value="HTH_ARAC_FAMILY_1"/>
    <property type="match status" value="1"/>
</dbReference>
<evidence type="ECO:0000256" key="6">
    <source>
        <dbReference type="ARBA" id="ARBA00023015"/>
    </source>
</evidence>
<keyword evidence="5" id="KW-0902">Two-component regulatory system</keyword>
<evidence type="ECO:0000256" key="4">
    <source>
        <dbReference type="ARBA" id="ARBA00022553"/>
    </source>
</evidence>
<evidence type="ECO:0000259" key="12">
    <source>
        <dbReference type="PROSITE" id="PS50110"/>
    </source>
</evidence>
<evidence type="ECO:0000256" key="1">
    <source>
        <dbReference type="ARBA" id="ARBA00004496"/>
    </source>
</evidence>
<evidence type="ECO:0000313" key="13">
    <source>
        <dbReference type="EMBL" id="MCU6726205.1"/>
    </source>
</evidence>